<comment type="caution">
    <text evidence="1">The sequence shown here is derived from an EMBL/GenBank/DDBJ whole genome shotgun (WGS) entry which is preliminary data.</text>
</comment>
<dbReference type="Proteomes" id="UP000481454">
    <property type="component" value="Unassembled WGS sequence"/>
</dbReference>
<name>A0AAP7BWR4_CLOPF</name>
<organism evidence="1 2">
    <name type="scientific">Clostridium perfringens</name>
    <dbReference type="NCBI Taxonomy" id="1502"/>
    <lineage>
        <taxon>Bacteria</taxon>
        <taxon>Bacillati</taxon>
        <taxon>Bacillota</taxon>
        <taxon>Clostridia</taxon>
        <taxon>Eubacteriales</taxon>
        <taxon>Clostridiaceae</taxon>
        <taxon>Clostridium</taxon>
    </lineage>
</organism>
<dbReference type="RefSeq" id="WP_164801018.1">
    <property type="nucleotide sequence ID" value="NZ_JAALLZ010000006.1"/>
</dbReference>
<gene>
    <name evidence="1" type="ORF">G6Z34_13430</name>
</gene>
<evidence type="ECO:0000313" key="2">
    <source>
        <dbReference type="Proteomes" id="UP000481454"/>
    </source>
</evidence>
<accession>A0AAP7BWR4</accession>
<dbReference type="AlphaFoldDB" id="A0AAP7BWR4"/>
<dbReference type="EMBL" id="JAALLZ010000006">
    <property type="protein sequence ID" value="NGU31087.1"/>
    <property type="molecule type" value="Genomic_DNA"/>
</dbReference>
<sequence>MEKIKEFMEENLHEEVIYKNVRGDIKVGCVEDYTIYPNAVRVVLDTLEITVDNIIKHLTCLLEFGELCINSKEGIHKFYII</sequence>
<reference evidence="1 2" key="1">
    <citation type="submission" date="2020-02" db="EMBL/GenBank/DDBJ databases">
        <title>Genomic Insights into the Phylogeny and Genetic Plasticity of the Human and Animal Enteric Pathogen Clostridium perfringens.</title>
        <authorList>
            <person name="Feng Y."/>
            <person name="Hu Y."/>
        </authorList>
    </citation>
    <scope>NUCLEOTIDE SEQUENCE [LARGE SCALE GENOMIC DNA]</scope>
    <source>
        <strain evidence="1 2">CP-40</strain>
    </source>
</reference>
<proteinExistence type="predicted"/>
<protein>
    <submittedName>
        <fullName evidence="1">Uncharacterized protein</fullName>
    </submittedName>
</protein>
<evidence type="ECO:0000313" key="1">
    <source>
        <dbReference type="EMBL" id="NGU31087.1"/>
    </source>
</evidence>